<dbReference type="Proteomes" id="UP001378960">
    <property type="component" value="Unassembled WGS sequence"/>
</dbReference>
<sequence length="370" mass="42779">MLSRIVKSHSLIRNYSSSPIKLGKTFGELENSSPSIIDSITTGKLNKSTTNTNTGKPEENNSKSLYKSFFEDFEKLKKDSQSNNTRITSFEEQKSFKQVFDYLSKETNKVGVVKSLETFVNFQSPIQKRQNINNSNEIDTNDPKISNRLSFFIKDSGPINLETQYKMHSLSNQTYIEALAPTLTYINKNINTSTEFYEFIKSNIIEEFLKKSSTNIKKKSYKMEDIKKQSENSPLNPIVNRKTLPVLLNYCLNSLTFDFDAFQSSQLLVNYIKKHESIELYGFGLNIDVYNSIFIQTWSKTGNLSLISDLIDELKINAIQPNLYTFKILAKIYLYCMRLQDSKLSEPYIIWNEASSVHKLHDYLQDFRLL</sequence>
<proteinExistence type="predicted"/>
<evidence type="ECO:0000256" key="1">
    <source>
        <dbReference type="SAM" id="MobiDB-lite"/>
    </source>
</evidence>
<accession>A0AAV5R3M4</accession>
<reference evidence="3 4" key="1">
    <citation type="journal article" date="2023" name="Elife">
        <title>Identification of key yeast species and microbe-microbe interactions impacting larval growth of Drosophila in the wild.</title>
        <authorList>
            <person name="Mure A."/>
            <person name="Sugiura Y."/>
            <person name="Maeda R."/>
            <person name="Honda K."/>
            <person name="Sakurai N."/>
            <person name="Takahashi Y."/>
            <person name="Watada M."/>
            <person name="Katoh T."/>
            <person name="Gotoh A."/>
            <person name="Gotoh Y."/>
            <person name="Taniguchi I."/>
            <person name="Nakamura K."/>
            <person name="Hayashi T."/>
            <person name="Katayama T."/>
            <person name="Uemura T."/>
            <person name="Hattori Y."/>
        </authorList>
    </citation>
    <scope>NUCLEOTIDE SEQUENCE [LARGE SCALE GENOMIC DNA]</scope>
    <source>
        <strain evidence="3 4">PK-24</strain>
    </source>
</reference>
<gene>
    <name evidence="3" type="ORF">DAPK24_024500</name>
</gene>
<dbReference type="Pfam" id="PF19189">
    <property type="entry name" value="Mtf2"/>
    <property type="match status" value="1"/>
</dbReference>
<dbReference type="EMBL" id="BTGB01000003">
    <property type="protein sequence ID" value="GMM45875.1"/>
    <property type="molecule type" value="Genomic_DNA"/>
</dbReference>
<dbReference type="InterPro" id="IPR043837">
    <property type="entry name" value="Mtf2-like_C"/>
</dbReference>
<feature type="region of interest" description="Disordered" evidence="1">
    <location>
        <begin position="40"/>
        <end position="62"/>
    </location>
</feature>
<evidence type="ECO:0000313" key="4">
    <source>
        <dbReference type="Proteomes" id="UP001378960"/>
    </source>
</evidence>
<protein>
    <recommendedName>
        <fullName evidence="2">Mtf2-like C-terminal domain-containing protein</fullName>
    </recommendedName>
</protein>
<organism evidence="3 4">
    <name type="scientific">Pichia kluyveri</name>
    <name type="common">Yeast</name>
    <dbReference type="NCBI Taxonomy" id="36015"/>
    <lineage>
        <taxon>Eukaryota</taxon>
        <taxon>Fungi</taxon>
        <taxon>Dikarya</taxon>
        <taxon>Ascomycota</taxon>
        <taxon>Saccharomycotina</taxon>
        <taxon>Pichiomycetes</taxon>
        <taxon>Pichiales</taxon>
        <taxon>Pichiaceae</taxon>
        <taxon>Pichia</taxon>
    </lineage>
</organism>
<feature type="compositionally biased region" description="Polar residues" evidence="1">
    <location>
        <begin position="40"/>
        <end position="55"/>
    </location>
</feature>
<feature type="domain" description="Mtf2-like C-terminal" evidence="2">
    <location>
        <begin position="175"/>
        <end position="367"/>
    </location>
</feature>
<dbReference type="GO" id="GO:0005739">
    <property type="term" value="C:mitochondrion"/>
    <property type="evidence" value="ECO:0007669"/>
    <property type="project" value="InterPro"/>
</dbReference>
<comment type="caution">
    <text evidence="3">The sequence shown here is derived from an EMBL/GenBank/DDBJ whole genome shotgun (WGS) entry which is preliminary data.</text>
</comment>
<keyword evidence="4" id="KW-1185">Reference proteome</keyword>
<evidence type="ECO:0000313" key="3">
    <source>
        <dbReference type="EMBL" id="GMM45875.1"/>
    </source>
</evidence>
<evidence type="ECO:0000259" key="2">
    <source>
        <dbReference type="Pfam" id="PF19189"/>
    </source>
</evidence>
<dbReference type="AlphaFoldDB" id="A0AAV5R3M4"/>
<name>A0AAV5R3M4_PICKL</name>